<dbReference type="GO" id="GO:0004252">
    <property type="term" value="F:serine-type endopeptidase activity"/>
    <property type="evidence" value="ECO:0007669"/>
    <property type="project" value="UniProtKB-EC"/>
</dbReference>
<keyword evidence="2" id="KW-0964">Secreted</keyword>
<evidence type="ECO:0000313" key="14">
    <source>
        <dbReference type="EMBL" id="AAM96940.1"/>
    </source>
</evidence>
<dbReference type="MEROPS" id="S01.130"/>
<dbReference type="Pfam" id="PF00089">
    <property type="entry name" value="Trypsin"/>
    <property type="match status" value="1"/>
</dbReference>
<dbReference type="InterPro" id="IPR001314">
    <property type="entry name" value="Peptidase_S1A"/>
</dbReference>
<gene>
    <name evidence="14" type="primary">tryp1</name>
</gene>
<evidence type="ECO:0000256" key="1">
    <source>
        <dbReference type="ARBA" id="ARBA00004613"/>
    </source>
</evidence>
<comment type="subcellular location">
    <subcellularLocation>
        <location evidence="1">Secreted</location>
    </subcellularLocation>
</comment>
<dbReference type="InterPro" id="IPR018114">
    <property type="entry name" value="TRYPSIN_HIS"/>
</dbReference>
<dbReference type="GO" id="GO:0005576">
    <property type="term" value="C:extracellular region"/>
    <property type="evidence" value="ECO:0007669"/>
    <property type="project" value="UniProtKB-SubCell"/>
</dbReference>
<dbReference type="AlphaFoldDB" id="Q7Z0G3"/>
<dbReference type="PANTHER" id="PTHR24252:SF17">
    <property type="entry name" value="SUPPRESSOR OF TUMORIGENICITY 14 PROTEIN HOMOLOG-RELATED"/>
    <property type="match status" value="1"/>
</dbReference>
<keyword evidence="4 12" id="KW-0732">Signal</keyword>
<keyword evidence="3 11" id="KW-0645">Protease</keyword>
<evidence type="ECO:0000256" key="11">
    <source>
        <dbReference type="RuleBase" id="RU363034"/>
    </source>
</evidence>
<keyword evidence="8" id="KW-1015">Disulfide bond</keyword>
<dbReference type="PANTHER" id="PTHR24252">
    <property type="entry name" value="ACROSIN-RELATED"/>
    <property type="match status" value="1"/>
</dbReference>
<dbReference type="InterPro" id="IPR033116">
    <property type="entry name" value="TRYPSIN_SER"/>
</dbReference>
<evidence type="ECO:0000256" key="12">
    <source>
        <dbReference type="SAM" id="SignalP"/>
    </source>
</evidence>
<feature type="chain" id="PRO_5004295503" description="trypsin" evidence="12">
    <location>
        <begin position="20"/>
        <end position="262"/>
    </location>
</feature>
<dbReference type="Gene3D" id="2.40.10.10">
    <property type="entry name" value="Trypsin-like serine proteases"/>
    <property type="match status" value="1"/>
</dbReference>
<evidence type="ECO:0000256" key="4">
    <source>
        <dbReference type="ARBA" id="ARBA00022729"/>
    </source>
</evidence>
<evidence type="ECO:0000259" key="13">
    <source>
        <dbReference type="PROSITE" id="PS50240"/>
    </source>
</evidence>
<organism evidence="14">
    <name type="scientific">Phlebotomus papatasi</name>
    <name type="common">Sandfly</name>
    <dbReference type="NCBI Taxonomy" id="29031"/>
    <lineage>
        <taxon>Eukaryota</taxon>
        <taxon>Metazoa</taxon>
        <taxon>Ecdysozoa</taxon>
        <taxon>Arthropoda</taxon>
        <taxon>Hexapoda</taxon>
        <taxon>Insecta</taxon>
        <taxon>Pterygota</taxon>
        <taxon>Neoptera</taxon>
        <taxon>Endopterygota</taxon>
        <taxon>Diptera</taxon>
        <taxon>Nematocera</taxon>
        <taxon>Psychodoidea</taxon>
        <taxon>Psychodidae</taxon>
        <taxon>Phlebotomus</taxon>
        <taxon>Phlebotomus</taxon>
    </lineage>
</organism>
<dbReference type="SMART" id="SM00020">
    <property type="entry name" value="Tryp_SPc"/>
    <property type="match status" value="1"/>
</dbReference>
<accession>Q7Z0G3</accession>
<dbReference type="GO" id="GO:0006508">
    <property type="term" value="P:proteolysis"/>
    <property type="evidence" value="ECO:0007669"/>
    <property type="project" value="UniProtKB-KW"/>
</dbReference>
<keyword evidence="6 11" id="KW-0720">Serine protease</keyword>
<dbReference type="CDD" id="cd00190">
    <property type="entry name" value="Tryp_SPc"/>
    <property type="match status" value="1"/>
</dbReference>
<reference evidence="14" key="1">
    <citation type="submission" date="2002-06" db="EMBL/GenBank/DDBJ databases">
        <title>Cloning and characterization of trypsins and chymotrypsins-like proteases from the midgut of the sand fly vector Phlebotomus papatasi.</title>
        <authorList>
            <person name="Ramalho-Ortigao M."/>
            <person name="Kamhawi S."/>
            <person name="Rowton E."/>
            <person name="Sacks D.L."/>
            <person name="Ribeiro J.M."/>
            <person name="Valenzuela J.G."/>
        </authorList>
    </citation>
    <scope>NUCLEOTIDE SEQUENCE</scope>
    <source>
        <tissue evidence="14">Midgut</tissue>
    </source>
</reference>
<dbReference type="PROSITE" id="PS00134">
    <property type="entry name" value="TRYPSIN_HIS"/>
    <property type="match status" value="1"/>
</dbReference>
<dbReference type="VEuPathDB" id="VectorBase:PPAI010956"/>
<protein>
    <recommendedName>
        <fullName evidence="10">trypsin</fullName>
        <ecNumber evidence="10">3.4.21.4</ecNumber>
    </recommendedName>
</protein>
<evidence type="ECO:0000256" key="10">
    <source>
        <dbReference type="ARBA" id="ARBA00038868"/>
    </source>
</evidence>
<dbReference type="PROSITE" id="PS50240">
    <property type="entry name" value="TRYPSIN_DOM"/>
    <property type="match status" value="1"/>
</dbReference>
<feature type="domain" description="Peptidase S1" evidence="13">
    <location>
        <begin position="29"/>
        <end position="261"/>
    </location>
</feature>
<keyword evidence="5 11" id="KW-0378">Hydrolase</keyword>
<evidence type="ECO:0000256" key="5">
    <source>
        <dbReference type="ARBA" id="ARBA00022801"/>
    </source>
</evidence>
<keyword evidence="7" id="KW-0865">Zymogen</keyword>
<dbReference type="EC" id="3.4.21.4" evidence="10"/>
<dbReference type="EMBL" id="AY128108">
    <property type="protein sequence ID" value="AAM96940.1"/>
    <property type="molecule type" value="mRNA"/>
</dbReference>
<sequence length="262" mass="28359">MMHYAIVLGLVSCLSAVSAGVLPLPANKIVGGNVISIEEIGYQVSLNFYGAHRCGGSILSNKFILTAAHCTPSETDGREEFFTVRAGSNYSETEGQVLQVEKIHRHELYDPESIDYDFSIVELKDDIVFSYASRPIHLPRAGDDIENGAILRISGWGATKNTSESSYHVRVVDIPKVDQSECITSYETHGPITDRMFCAGYPEGGKDSCQGDSGGPVVKNGFYGQVLVGVVSWGKGCALPGYPGVYSKVSSVRDWIHSVTDL</sequence>
<dbReference type="InterPro" id="IPR009003">
    <property type="entry name" value="Peptidase_S1_PA"/>
</dbReference>
<proteinExistence type="evidence at transcript level"/>
<dbReference type="InterPro" id="IPR001254">
    <property type="entry name" value="Trypsin_dom"/>
</dbReference>
<evidence type="ECO:0000256" key="9">
    <source>
        <dbReference type="ARBA" id="ARBA00024195"/>
    </source>
</evidence>
<evidence type="ECO:0000256" key="8">
    <source>
        <dbReference type="ARBA" id="ARBA00023157"/>
    </source>
</evidence>
<dbReference type="SUPFAM" id="SSF50494">
    <property type="entry name" value="Trypsin-like serine proteases"/>
    <property type="match status" value="1"/>
</dbReference>
<dbReference type="PROSITE" id="PS00135">
    <property type="entry name" value="TRYPSIN_SER"/>
    <property type="match status" value="1"/>
</dbReference>
<evidence type="ECO:0000256" key="2">
    <source>
        <dbReference type="ARBA" id="ARBA00022525"/>
    </source>
</evidence>
<evidence type="ECO:0000256" key="7">
    <source>
        <dbReference type="ARBA" id="ARBA00023145"/>
    </source>
</evidence>
<dbReference type="PRINTS" id="PR00722">
    <property type="entry name" value="CHYMOTRYPSIN"/>
</dbReference>
<evidence type="ECO:0000256" key="3">
    <source>
        <dbReference type="ARBA" id="ARBA00022670"/>
    </source>
</evidence>
<dbReference type="FunFam" id="2.40.10.10:FF:000077">
    <property type="entry name" value="Predicted protein"/>
    <property type="match status" value="1"/>
</dbReference>
<dbReference type="VEuPathDB" id="VectorBase:PPAPM1_009762"/>
<dbReference type="InterPro" id="IPR043504">
    <property type="entry name" value="Peptidase_S1_PA_chymotrypsin"/>
</dbReference>
<feature type="signal peptide" evidence="12">
    <location>
        <begin position="1"/>
        <end position="19"/>
    </location>
</feature>
<name>Q7Z0G3_PHLPP</name>
<evidence type="ECO:0000256" key="6">
    <source>
        <dbReference type="ARBA" id="ARBA00022825"/>
    </source>
</evidence>
<comment type="similarity">
    <text evidence="9">Belongs to the peptidase S1 family. CLIP subfamily.</text>
</comment>